<evidence type="ECO:0000259" key="3">
    <source>
        <dbReference type="Pfam" id="PF00487"/>
    </source>
</evidence>
<evidence type="ECO:0000313" key="5">
    <source>
        <dbReference type="Proteomes" id="UP000325291"/>
    </source>
</evidence>
<comment type="caution">
    <text evidence="4">The sequence shown here is derived from an EMBL/GenBank/DDBJ whole genome shotgun (WGS) entry which is preliminary data.</text>
</comment>
<dbReference type="AlphaFoldDB" id="A0A5A9Z6D4"/>
<dbReference type="GO" id="GO:0016020">
    <property type="term" value="C:membrane"/>
    <property type="evidence" value="ECO:0007669"/>
    <property type="project" value="TreeGrafter"/>
</dbReference>
<name>A0A5A9Z6D4_9RHOB</name>
<feature type="transmembrane region" description="Helical" evidence="2">
    <location>
        <begin position="52"/>
        <end position="71"/>
    </location>
</feature>
<dbReference type="GO" id="GO:0016717">
    <property type="term" value="F:oxidoreductase activity, acting on paired donors, with oxidation of a pair of donors resulting in the reduction of molecular oxygen to two molecules of water"/>
    <property type="evidence" value="ECO:0007669"/>
    <property type="project" value="TreeGrafter"/>
</dbReference>
<dbReference type="GO" id="GO:0006629">
    <property type="term" value="P:lipid metabolic process"/>
    <property type="evidence" value="ECO:0007669"/>
    <property type="project" value="InterPro"/>
</dbReference>
<gene>
    <name evidence="4" type="ORF">FLO80_14985</name>
</gene>
<proteinExistence type="predicted"/>
<keyword evidence="2" id="KW-0472">Membrane</keyword>
<keyword evidence="2" id="KW-1133">Transmembrane helix</keyword>
<dbReference type="RefSeq" id="WP_111362501.1">
    <property type="nucleotide sequence ID" value="NZ_VINQ01000012.1"/>
</dbReference>
<feature type="region of interest" description="Disordered" evidence="1">
    <location>
        <begin position="1"/>
        <end position="30"/>
    </location>
</feature>
<sequence length="360" mass="41174">MTRHQTRRQESTQTTEAKDPCPDTNPAADSRDARDWVKVLARYREPDILRSTFELGLTAGLFIGLWALAWWALSISYLLAFALSCLNAGFLLRLFAIQHDCGHGSFFHNRSVSDWIGRVIAVVTLTPYDVWRRTHSEHHSTAGNLGRRGMGDVHTMTVEEYRDSSLLARLSYRIYRHPLTLFGIGPGYLFLIQNRVPVGLMKQGRYWLSAMLTNLAILTGLGMILYFGGVMPLLLIFLPSTLIASTAGIWLFYVQHQFENTQWQDDAHWQLHDSALHGSSHYVLPPVLQWLSANIGIHHVHHLYSRIPFYRLPDVLRDHPVLAASNRMTIRESLGSVRLNLWDEEARRLMSFKQARALYG</sequence>
<dbReference type="EMBL" id="VINQ01000012">
    <property type="protein sequence ID" value="KAA0912692.1"/>
    <property type="molecule type" value="Genomic_DNA"/>
</dbReference>
<evidence type="ECO:0000256" key="2">
    <source>
        <dbReference type="SAM" id="Phobius"/>
    </source>
</evidence>
<dbReference type="InterPro" id="IPR005804">
    <property type="entry name" value="FA_desaturase_dom"/>
</dbReference>
<feature type="transmembrane region" description="Helical" evidence="2">
    <location>
        <begin position="233"/>
        <end position="254"/>
    </location>
</feature>
<protein>
    <submittedName>
        <fullName evidence="4">Fatty acid desaturase</fullName>
    </submittedName>
</protein>
<dbReference type="PANTHER" id="PTHR19353">
    <property type="entry name" value="FATTY ACID DESATURASE 2"/>
    <property type="match status" value="1"/>
</dbReference>
<feature type="transmembrane region" description="Helical" evidence="2">
    <location>
        <begin position="77"/>
        <end position="96"/>
    </location>
</feature>
<dbReference type="Proteomes" id="UP000325291">
    <property type="component" value="Unassembled WGS sequence"/>
</dbReference>
<dbReference type="PANTHER" id="PTHR19353:SF73">
    <property type="entry name" value="FATTY ACID DESATURASE"/>
    <property type="match status" value="1"/>
</dbReference>
<accession>A0A5A9Z6D4</accession>
<keyword evidence="5" id="KW-1185">Reference proteome</keyword>
<keyword evidence="2" id="KW-0812">Transmembrane</keyword>
<feature type="transmembrane region" description="Helical" evidence="2">
    <location>
        <begin position="206"/>
        <end position="227"/>
    </location>
</feature>
<dbReference type="CDD" id="cd03507">
    <property type="entry name" value="Delta12-FADS-like"/>
    <property type="match status" value="1"/>
</dbReference>
<reference evidence="4 5" key="1">
    <citation type="submission" date="2019-07" db="EMBL/GenBank/DDBJ databases">
        <title>Aquicoccus porphyridii gen. nov., sp. nov., isolated from a small marine red alga, Porphyridium marinum.</title>
        <authorList>
            <person name="Liu L."/>
        </authorList>
    </citation>
    <scope>NUCLEOTIDE SEQUENCE [LARGE SCALE GENOMIC DNA]</scope>
    <source>
        <strain evidence="4 5">L1 8-17</strain>
    </source>
</reference>
<dbReference type="Pfam" id="PF00487">
    <property type="entry name" value="FA_desaturase"/>
    <property type="match status" value="1"/>
</dbReference>
<organism evidence="4 5">
    <name type="scientific">Aquicoccus porphyridii</name>
    <dbReference type="NCBI Taxonomy" id="1852029"/>
    <lineage>
        <taxon>Bacteria</taxon>
        <taxon>Pseudomonadati</taxon>
        <taxon>Pseudomonadota</taxon>
        <taxon>Alphaproteobacteria</taxon>
        <taxon>Rhodobacterales</taxon>
        <taxon>Paracoccaceae</taxon>
        <taxon>Aquicoccus</taxon>
    </lineage>
</organism>
<dbReference type="InterPro" id="IPR012171">
    <property type="entry name" value="Fatty_acid_desaturase"/>
</dbReference>
<feature type="domain" description="Fatty acid desaturase" evidence="3">
    <location>
        <begin position="79"/>
        <end position="326"/>
    </location>
</feature>
<evidence type="ECO:0000313" key="4">
    <source>
        <dbReference type="EMBL" id="KAA0912692.1"/>
    </source>
</evidence>
<evidence type="ECO:0000256" key="1">
    <source>
        <dbReference type="SAM" id="MobiDB-lite"/>
    </source>
</evidence>